<proteinExistence type="predicted"/>
<reference evidence="1" key="2">
    <citation type="journal article" date="2015" name="Data Brief">
        <title>Shoot transcriptome of the giant reed, Arundo donax.</title>
        <authorList>
            <person name="Barrero R.A."/>
            <person name="Guerrero F.D."/>
            <person name="Moolhuijzen P."/>
            <person name="Goolsby J.A."/>
            <person name="Tidwell J."/>
            <person name="Bellgard S.E."/>
            <person name="Bellgard M.I."/>
        </authorList>
    </citation>
    <scope>NUCLEOTIDE SEQUENCE</scope>
    <source>
        <tissue evidence="1">Shoot tissue taken approximately 20 cm above the soil surface</tissue>
    </source>
</reference>
<reference evidence="1" key="1">
    <citation type="submission" date="2014-09" db="EMBL/GenBank/DDBJ databases">
        <authorList>
            <person name="Magalhaes I.L.F."/>
            <person name="Oliveira U."/>
            <person name="Santos F.R."/>
            <person name="Vidigal T.H.D.A."/>
            <person name="Brescovit A.D."/>
            <person name="Santos A.J."/>
        </authorList>
    </citation>
    <scope>NUCLEOTIDE SEQUENCE</scope>
    <source>
        <tissue evidence="1">Shoot tissue taken approximately 20 cm above the soil surface</tissue>
    </source>
</reference>
<accession>A0A0A9AC09</accession>
<organism evidence="1">
    <name type="scientific">Arundo donax</name>
    <name type="common">Giant reed</name>
    <name type="synonym">Donax arundinaceus</name>
    <dbReference type="NCBI Taxonomy" id="35708"/>
    <lineage>
        <taxon>Eukaryota</taxon>
        <taxon>Viridiplantae</taxon>
        <taxon>Streptophyta</taxon>
        <taxon>Embryophyta</taxon>
        <taxon>Tracheophyta</taxon>
        <taxon>Spermatophyta</taxon>
        <taxon>Magnoliopsida</taxon>
        <taxon>Liliopsida</taxon>
        <taxon>Poales</taxon>
        <taxon>Poaceae</taxon>
        <taxon>PACMAD clade</taxon>
        <taxon>Arundinoideae</taxon>
        <taxon>Arundineae</taxon>
        <taxon>Arundo</taxon>
    </lineage>
</organism>
<name>A0A0A9AC09_ARUDO</name>
<dbReference type="AlphaFoldDB" id="A0A0A9AC09"/>
<sequence length="35" mass="4082">MANTEQFHKIASYTYLFMLFRTSLNWLVTSQGPAN</sequence>
<protein>
    <submittedName>
        <fullName evidence="1">Uncharacterized protein</fullName>
    </submittedName>
</protein>
<dbReference type="EMBL" id="GBRH01253308">
    <property type="protein sequence ID" value="JAD44587.1"/>
    <property type="molecule type" value="Transcribed_RNA"/>
</dbReference>
<evidence type="ECO:0000313" key="1">
    <source>
        <dbReference type="EMBL" id="JAD44587.1"/>
    </source>
</evidence>